<feature type="region of interest" description="Disordered" evidence="8">
    <location>
        <begin position="273"/>
        <end position="392"/>
    </location>
</feature>
<dbReference type="Pfam" id="PF00564">
    <property type="entry name" value="PB1"/>
    <property type="match status" value="1"/>
</dbReference>
<evidence type="ECO:0000313" key="10">
    <source>
        <dbReference type="EMBL" id="OAD70406.1"/>
    </source>
</evidence>
<evidence type="ECO:0000256" key="1">
    <source>
        <dbReference type="ARBA" id="ARBA00004496"/>
    </source>
</evidence>
<reference evidence="11" key="1">
    <citation type="submission" date="2015-06" db="EMBL/GenBank/DDBJ databases">
        <title>Expansion of signal transduction pathways in fungi by whole-genome duplication.</title>
        <authorList>
            <consortium name="DOE Joint Genome Institute"/>
            <person name="Corrochano L.M."/>
            <person name="Kuo A."/>
            <person name="Marcet-Houben M."/>
            <person name="Polaino S."/>
            <person name="Salamov A."/>
            <person name="Villalobos J.M."/>
            <person name="Alvarez M.I."/>
            <person name="Avalos J."/>
            <person name="Benito E.P."/>
            <person name="Benoit I."/>
            <person name="Burger G."/>
            <person name="Camino L.P."/>
            <person name="Canovas D."/>
            <person name="Cerda-Olmedo E."/>
            <person name="Cheng J.-F."/>
            <person name="Dominguez A."/>
            <person name="Elias M."/>
            <person name="Eslava A.P."/>
            <person name="Glaser F."/>
            <person name="Grimwood J."/>
            <person name="Gutierrez G."/>
            <person name="Heitman J."/>
            <person name="Henrissat B."/>
            <person name="Iturriaga E.A."/>
            <person name="Lang B.F."/>
            <person name="Lavin J.L."/>
            <person name="Lee S."/>
            <person name="Li W."/>
            <person name="Lindquist E."/>
            <person name="Lopez-Garcia S."/>
            <person name="Luque E.M."/>
            <person name="Marcos A.T."/>
            <person name="Martin J."/>
            <person name="McCluskey K."/>
            <person name="Medina H.R."/>
            <person name="Miralles-Duran A."/>
            <person name="Miyazaki A."/>
            <person name="Munoz-Torres E."/>
            <person name="Oguiza J.A."/>
            <person name="Ohm R."/>
            <person name="Olmedo M."/>
            <person name="Orejas M."/>
            <person name="Ortiz-Castellanos L."/>
            <person name="Pisabarro A.G."/>
            <person name="Rodriguez-Romero J."/>
            <person name="Ruiz-Herrera J."/>
            <person name="Ruiz-Vazquez R."/>
            <person name="Sanz C."/>
            <person name="Schackwitz W."/>
            <person name="Schmutz J."/>
            <person name="Shahriari M."/>
            <person name="Shelest E."/>
            <person name="Silva-Franco F."/>
            <person name="Soanes D."/>
            <person name="Syed K."/>
            <person name="Tagua V.G."/>
            <person name="Talbot N.J."/>
            <person name="Thon M."/>
            <person name="De vries R.P."/>
            <person name="Wiebenga A."/>
            <person name="Yadav J.S."/>
            <person name="Braun E.L."/>
            <person name="Baker S."/>
            <person name="Garre V."/>
            <person name="Horwitz B."/>
            <person name="Torres-Martinez S."/>
            <person name="Idnurm A."/>
            <person name="Herrera-Estrella A."/>
            <person name="Gabaldon T."/>
            <person name="Grigoriev I.V."/>
        </authorList>
    </citation>
    <scope>NUCLEOTIDE SEQUENCE [LARGE SCALE GENOMIC DNA]</scope>
    <source>
        <strain evidence="11">NRRL 1555(-)</strain>
    </source>
</reference>
<evidence type="ECO:0000256" key="4">
    <source>
        <dbReference type="ARBA" id="ARBA00022490"/>
    </source>
</evidence>
<evidence type="ECO:0000256" key="7">
    <source>
        <dbReference type="PROSITE-ProRule" id="PRU00339"/>
    </source>
</evidence>
<dbReference type="InterPro" id="IPR053793">
    <property type="entry name" value="PB1-like"/>
</dbReference>
<evidence type="ECO:0000256" key="2">
    <source>
        <dbReference type="ARBA" id="ARBA00008051"/>
    </source>
</evidence>
<dbReference type="RefSeq" id="XP_018288446.1">
    <property type="nucleotide sequence ID" value="XM_018443523.1"/>
</dbReference>
<sequence length="561" mass="63494">MEFKLELDQWLNACAAFDSKDYETAVQSFLSMADNAKMHFNIGLIFAIEDDHQRALAAYSRAISMDAYFAVAYFQKGVSQFVMNNMEAAMHDFDNAYQRLRGNEMINYTQLGLAFRLYACEVLFNRGVCQLYLGKIDAGLTDLYHAQKAKMTEEHDVIDQAVRDRGRGYSVFSIPPGVLYRPSEARMRQLQNANMFAAVDKLSLPNKNFKTALTSIQRNNSILLPDARFQKRVPGAQAAPRQVQQPPVISSLAEHGMRAIARESSRPKMATHIYTDQLPPPTPVSSVSSHYPRKQNTRQYSPIERQRNDSNAGSFSTEEWADSPHPSISSTSSFSSSLRQRADGRRVDSGFESTHEERYSSSSGRSSTKSHKANRYSPPPVPPIPHNASYEYGDTSANYGNFDLDEMYGSLPTIDTQDNKQDRVRPRLNSNNTAPLEDDRRGNDQINNNDYSNIRAHPPQPTASVSTPTLKEGSINTKIRVKVHYTDTRILLVPHTITFNELLGRVREKFGAPPSTRLQYKDEEEEMVLMIDDDDLHLVRQTSRQKHGDFGVEKIEIWCVT</sequence>
<keyword evidence="4" id="KW-0963">Cytoplasm</keyword>
<feature type="region of interest" description="Disordered" evidence="8">
    <location>
        <begin position="410"/>
        <end position="470"/>
    </location>
</feature>
<dbReference type="Proteomes" id="UP000077315">
    <property type="component" value="Unassembled WGS sequence"/>
</dbReference>
<protein>
    <recommendedName>
        <fullName evidence="9">PB1 domain-containing protein</fullName>
    </recommendedName>
</protein>
<dbReference type="VEuPathDB" id="FungiDB:PHYBLDRAFT_79899"/>
<accession>A0A162PMR3</accession>
<dbReference type="InterPro" id="IPR051864">
    <property type="entry name" value="NCF2_NOXA1"/>
</dbReference>
<comment type="similarity">
    <text evidence="2">Belongs to the NCF2/NOXA1 family.</text>
</comment>
<dbReference type="SMART" id="SM00028">
    <property type="entry name" value="TPR"/>
    <property type="match status" value="3"/>
</dbReference>
<dbReference type="GeneID" id="29004428"/>
<dbReference type="OrthoDB" id="9450131at2759"/>
<dbReference type="GO" id="GO:0005737">
    <property type="term" value="C:cytoplasm"/>
    <property type="evidence" value="ECO:0007669"/>
    <property type="project" value="UniProtKB-SubCell"/>
</dbReference>
<evidence type="ECO:0000259" key="9">
    <source>
        <dbReference type="PROSITE" id="PS51745"/>
    </source>
</evidence>
<dbReference type="FunFam" id="1.25.40.10:FF:000017">
    <property type="entry name" value="NADPH oxidase regulator NoxR"/>
    <property type="match status" value="1"/>
</dbReference>
<keyword evidence="5" id="KW-0677">Repeat</keyword>
<evidence type="ECO:0000256" key="3">
    <source>
        <dbReference type="ARBA" id="ARBA00022443"/>
    </source>
</evidence>
<feature type="compositionally biased region" description="Basic and acidic residues" evidence="8">
    <location>
        <begin position="340"/>
        <end position="359"/>
    </location>
</feature>
<dbReference type="InParanoid" id="A0A162PMR3"/>
<keyword evidence="3" id="KW-0728">SH3 domain</keyword>
<keyword evidence="11" id="KW-1185">Reference proteome</keyword>
<dbReference type="SUPFAM" id="SSF48452">
    <property type="entry name" value="TPR-like"/>
    <property type="match status" value="1"/>
</dbReference>
<name>A0A162PMR3_PHYB8</name>
<evidence type="ECO:0000256" key="5">
    <source>
        <dbReference type="ARBA" id="ARBA00022737"/>
    </source>
</evidence>
<feature type="compositionally biased region" description="Low complexity" evidence="8">
    <location>
        <begin position="323"/>
        <end position="337"/>
    </location>
</feature>
<dbReference type="InterPro" id="IPR011990">
    <property type="entry name" value="TPR-like_helical_dom_sf"/>
</dbReference>
<gene>
    <name evidence="10" type="ORF">PHYBLDRAFT_79899</name>
</gene>
<dbReference type="Gene3D" id="1.25.40.10">
    <property type="entry name" value="Tetratricopeptide repeat domain"/>
    <property type="match status" value="1"/>
</dbReference>
<comment type="subcellular location">
    <subcellularLocation>
        <location evidence="1">Cytoplasm</location>
    </subcellularLocation>
</comment>
<dbReference type="PROSITE" id="PS51745">
    <property type="entry name" value="PB1"/>
    <property type="match status" value="1"/>
</dbReference>
<evidence type="ECO:0000313" key="11">
    <source>
        <dbReference type="Proteomes" id="UP000077315"/>
    </source>
</evidence>
<dbReference type="AlphaFoldDB" id="A0A162PMR3"/>
<keyword evidence="6 7" id="KW-0802">TPR repeat</keyword>
<dbReference type="PANTHER" id="PTHR15175">
    <property type="entry name" value="NEUTROPHIL CYTOSOLIC FACTOR 2, NEUTROPHIL NADPH OXIDASE FACTOR 2"/>
    <property type="match status" value="1"/>
</dbReference>
<feature type="repeat" description="TPR" evidence="7">
    <location>
        <begin position="36"/>
        <end position="69"/>
    </location>
</feature>
<dbReference type="InterPro" id="IPR000270">
    <property type="entry name" value="PB1_dom"/>
</dbReference>
<dbReference type="InterPro" id="IPR019734">
    <property type="entry name" value="TPR_rpt"/>
</dbReference>
<dbReference type="SUPFAM" id="SSF54277">
    <property type="entry name" value="CAD &amp; PB1 domains"/>
    <property type="match status" value="1"/>
</dbReference>
<organism evidence="10 11">
    <name type="scientific">Phycomyces blakesleeanus (strain ATCC 8743b / DSM 1359 / FGSC 10004 / NBRC 33097 / NRRL 1555)</name>
    <dbReference type="NCBI Taxonomy" id="763407"/>
    <lineage>
        <taxon>Eukaryota</taxon>
        <taxon>Fungi</taxon>
        <taxon>Fungi incertae sedis</taxon>
        <taxon>Mucoromycota</taxon>
        <taxon>Mucoromycotina</taxon>
        <taxon>Mucoromycetes</taxon>
        <taxon>Mucorales</taxon>
        <taxon>Phycomycetaceae</taxon>
        <taxon>Phycomyces</taxon>
    </lineage>
</organism>
<evidence type="ECO:0000256" key="8">
    <source>
        <dbReference type="SAM" id="MobiDB-lite"/>
    </source>
</evidence>
<dbReference type="PANTHER" id="PTHR15175:SF0">
    <property type="entry name" value="SH3 DOMAIN-CONTAINING PROTEIN C23A1.17"/>
    <property type="match status" value="1"/>
</dbReference>
<dbReference type="PROSITE" id="PS50005">
    <property type="entry name" value="TPR"/>
    <property type="match status" value="1"/>
</dbReference>
<dbReference type="SMART" id="SM00666">
    <property type="entry name" value="PB1"/>
    <property type="match status" value="1"/>
</dbReference>
<dbReference type="EMBL" id="KV440988">
    <property type="protein sequence ID" value="OAD70406.1"/>
    <property type="molecule type" value="Genomic_DNA"/>
</dbReference>
<feature type="domain" description="PB1" evidence="9">
    <location>
        <begin position="478"/>
        <end position="561"/>
    </location>
</feature>
<dbReference type="Gene3D" id="3.10.20.90">
    <property type="entry name" value="Phosphatidylinositol 3-kinase Catalytic Subunit, Chain A, domain 1"/>
    <property type="match status" value="1"/>
</dbReference>
<proteinExistence type="inferred from homology"/>
<dbReference type="STRING" id="763407.A0A162PMR3"/>
<evidence type="ECO:0000256" key="6">
    <source>
        <dbReference type="ARBA" id="ARBA00022803"/>
    </source>
</evidence>